<dbReference type="AlphaFoldDB" id="A0A0C9Y941"/>
<gene>
    <name evidence="1" type="ORF">PISMIDRAFT_563323</name>
</gene>
<reference evidence="2" key="2">
    <citation type="submission" date="2015-01" db="EMBL/GenBank/DDBJ databases">
        <title>Evolutionary Origins and Diversification of the Mycorrhizal Mutualists.</title>
        <authorList>
            <consortium name="DOE Joint Genome Institute"/>
            <consortium name="Mycorrhizal Genomics Consortium"/>
            <person name="Kohler A."/>
            <person name="Kuo A."/>
            <person name="Nagy L.G."/>
            <person name="Floudas D."/>
            <person name="Copeland A."/>
            <person name="Barry K.W."/>
            <person name="Cichocki N."/>
            <person name="Veneault-Fourrey C."/>
            <person name="LaButti K."/>
            <person name="Lindquist E.A."/>
            <person name="Lipzen A."/>
            <person name="Lundell T."/>
            <person name="Morin E."/>
            <person name="Murat C."/>
            <person name="Riley R."/>
            <person name="Ohm R."/>
            <person name="Sun H."/>
            <person name="Tunlid A."/>
            <person name="Henrissat B."/>
            <person name="Grigoriev I.V."/>
            <person name="Hibbett D.S."/>
            <person name="Martin F."/>
        </authorList>
    </citation>
    <scope>NUCLEOTIDE SEQUENCE [LARGE SCALE GENOMIC DNA]</scope>
    <source>
        <strain evidence="2">441</strain>
    </source>
</reference>
<accession>A0A0C9Y941</accession>
<dbReference type="EMBL" id="KN833754">
    <property type="protein sequence ID" value="KIK21220.1"/>
    <property type="molecule type" value="Genomic_DNA"/>
</dbReference>
<proteinExistence type="predicted"/>
<evidence type="ECO:0000313" key="2">
    <source>
        <dbReference type="Proteomes" id="UP000054018"/>
    </source>
</evidence>
<sequence length="75" mass="8840">MDMIQRGSRDLRVSPGLKIRRSQHVCRQRVWDRGQVDIDTGAINLLRLDSCTRRSGPYMNTPAAWTRFRQHLPYE</sequence>
<organism evidence="1 2">
    <name type="scientific">Pisolithus microcarpus 441</name>
    <dbReference type="NCBI Taxonomy" id="765257"/>
    <lineage>
        <taxon>Eukaryota</taxon>
        <taxon>Fungi</taxon>
        <taxon>Dikarya</taxon>
        <taxon>Basidiomycota</taxon>
        <taxon>Agaricomycotina</taxon>
        <taxon>Agaricomycetes</taxon>
        <taxon>Agaricomycetidae</taxon>
        <taxon>Boletales</taxon>
        <taxon>Sclerodermatineae</taxon>
        <taxon>Pisolithaceae</taxon>
        <taxon>Pisolithus</taxon>
    </lineage>
</organism>
<evidence type="ECO:0000313" key="1">
    <source>
        <dbReference type="EMBL" id="KIK21220.1"/>
    </source>
</evidence>
<dbReference type="Proteomes" id="UP000054018">
    <property type="component" value="Unassembled WGS sequence"/>
</dbReference>
<protein>
    <submittedName>
        <fullName evidence="1">Uncharacterized protein</fullName>
    </submittedName>
</protein>
<name>A0A0C9Y941_9AGAM</name>
<dbReference type="HOGENOM" id="CLU_2672028_0_0_1"/>
<reference evidence="1 2" key="1">
    <citation type="submission" date="2014-04" db="EMBL/GenBank/DDBJ databases">
        <authorList>
            <consortium name="DOE Joint Genome Institute"/>
            <person name="Kuo A."/>
            <person name="Kohler A."/>
            <person name="Costa M.D."/>
            <person name="Nagy L.G."/>
            <person name="Floudas D."/>
            <person name="Copeland A."/>
            <person name="Barry K.W."/>
            <person name="Cichocki N."/>
            <person name="Veneault-Fourrey C."/>
            <person name="LaButti K."/>
            <person name="Lindquist E.A."/>
            <person name="Lipzen A."/>
            <person name="Lundell T."/>
            <person name="Morin E."/>
            <person name="Murat C."/>
            <person name="Sun H."/>
            <person name="Tunlid A."/>
            <person name="Henrissat B."/>
            <person name="Grigoriev I.V."/>
            <person name="Hibbett D.S."/>
            <person name="Martin F."/>
            <person name="Nordberg H.P."/>
            <person name="Cantor M.N."/>
            <person name="Hua S.X."/>
        </authorList>
    </citation>
    <scope>NUCLEOTIDE SEQUENCE [LARGE SCALE GENOMIC DNA]</scope>
    <source>
        <strain evidence="1 2">441</strain>
    </source>
</reference>
<keyword evidence="2" id="KW-1185">Reference proteome</keyword>